<dbReference type="EMBL" id="JAAXZB010000005">
    <property type="protein sequence ID" value="NKW11253.1"/>
    <property type="molecule type" value="Genomic_DNA"/>
</dbReference>
<gene>
    <name evidence="1" type="ORF">HGG76_27005</name>
</gene>
<dbReference type="AlphaFoldDB" id="A0A7X6FSP1"/>
<comment type="caution">
    <text evidence="1">The sequence shown here is derived from an EMBL/GenBank/DDBJ whole genome shotgun (WGS) entry which is preliminary data.</text>
</comment>
<reference evidence="1 2" key="1">
    <citation type="submission" date="2020-04" db="EMBL/GenBank/DDBJ databases">
        <title>Whole genome sequencing of clinical and environmental type strains of Ochrobactrum.</title>
        <authorList>
            <person name="Dharne M."/>
        </authorList>
    </citation>
    <scope>NUCLEOTIDE SEQUENCE [LARGE SCALE GENOMIC DNA]</scope>
    <source>
        <strain evidence="1 2">DSM 13340</strain>
    </source>
</reference>
<accession>A0A7X6FSP1</accession>
<sequence>MHDRMLREEDEKKKLLQSTTTVNLIRDSDFTEFQQGVAFVMLKNANRTVYEFAHFAYFSNKMDSDGNVSVYYDPANDDELQDEFLQDLTIPGNSDEAEAA</sequence>
<organism evidence="1 2">
    <name type="scientific">Brucella tritici</name>
    <dbReference type="NCBI Taxonomy" id="94626"/>
    <lineage>
        <taxon>Bacteria</taxon>
        <taxon>Pseudomonadati</taxon>
        <taxon>Pseudomonadota</taxon>
        <taxon>Alphaproteobacteria</taxon>
        <taxon>Hyphomicrobiales</taxon>
        <taxon>Brucellaceae</taxon>
        <taxon>Brucella/Ochrobactrum group</taxon>
        <taxon>Brucella</taxon>
    </lineage>
</organism>
<evidence type="ECO:0000313" key="1">
    <source>
        <dbReference type="EMBL" id="NKW11253.1"/>
    </source>
</evidence>
<name>A0A7X6FSP1_9HYPH</name>
<dbReference type="Proteomes" id="UP000558475">
    <property type="component" value="Unassembled WGS sequence"/>
</dbReference>
<proteinExistence type="predicted"/>
<evidence type="ECO:0000313" key="2">
    <source>
        <dbReference type="Proteomes" id="UP000558475"/>
    </source>
</evidence>
<protein>
    <submittedName>
        <fullName evidence="1">Uncharacterized protein</fullName>
    </submittedName>
</protein>